<proteinExistence type="predicted"/>
<gene>
    <name evidence="1" type="ORF">JETT_2213</name>
</gene>
<evidence type="ECO:0000313" key="1">
    <source>
        <dbReference type="EMBL" id="TLD41515.1"/>
    </source>
</evidence>
<dbReference type="Proteomes" id="UP000319783">
    <property type="component" value="Unassembled WGS sequence"/>
</dbReference>
<comment type="caution">
    <text evidence="1">The sequence shown here is derived from an EMBL/GenBank/DDBJ whole genome shotgun (WGS) entry which is preliminary data.</text>
</comment>
<name>A0A533QA08_9BACT</name>
<protein>
    <submittedName>
        <fullName evidence="1">Uncharacterized protein</fullName>
    </submittedName>
</protein>
<dbReference type="AlphaFoldDB" id="A0A533QA08"/>
<evidence type="ECO:0000313" key="2">
    <source>
        <dbReference type="Proteomes" id="UP000319783"/>
    </source>
</evidence>
<dbReference type="EMBL" id="SULG01000045">
    <property type="protein sequence ID" value="TLD41515.1"/>
    <property type="molecule type" value="Genomic_DNA"/>
</dbReference>
<sequence>MNEDKPNTIRKVKKFTFFIVEIFLLFIRDKPECDSLSSFVAL</sequence>
<accession>A0A533QA08</accession>
<organism evidence="1 2">
    <name type="scientific">Candidatus Jettenia ecosi</name>
    <dbReference type="NCBI Taxonomy" id="2494326"/>
    <lineage>
        <taxon>Bacteria</taxon>
        <taxon>Pseudomonadati</taxon>
        <taxon>Planctomycetota</taxon>
        <taxon>Candidatus Brocadiia</taxon>
        <taxon>Candidatus Brocadiales</taxon>
        <taxon>Candidatus Brocadiaceae</taxon>
        <taxon>Candidatus Jettenia</taxon>
    </lineage>
</organism>
<reference evidence="1 2" key="1">
    <citation type="submission" date="2019-04" db="EMBL/GenBank/DDBJ databases">
        <title>Genome of a novel bacterium Candidatus Jettenia ecosi reconstructed from metagenome of an anammox bioreactor.</title>
        <authorList>
            <person name="Mardanov A.V."/>
            <person name="Beletsky A.V."/>
            <person name="Ravin N.V."/>
            <person name="Botchkova E.A."/>
            <person name="Litti Y.V."/>
            <person name="Nozhevnikova A.N."/>
        </authorList>
    </citation>
    <scope>NUCLEOTIDE SEQUENCE [LARGE SCALE GENOMIC DNA]</scope>
    <source>
        <strain evidence="1">J2</strain>
    </source>
</reference>